<gene>
    <name evidence="1" type="ORF">LCGC14_1021100</name>
</gene>
<sequence length="88" mass="9541">MADITIKTVDAANKYRKVTGQLLAAYKELLSIDKEYVAIDVSGNLPVNAFLDITNTEFTDGIGAVQVVMASIVTNQTNLYKVSDGSQR</sequence>
<name>A0A0F9NIX2_9ZZZZ</name>
<comment type="caution">
    <text evidence="1">The sequence shown here is derived from an EMBL/GenBank/DDBJ whole genome shotgun (WGS) entry which is preliminary data.</text>
</comment>
<protein>
    <submittedName>
        <fullName evidence="1">Uncharacterized protein</fullName>
    </submittedName>
</protein>
<proteinExistence type="predicted"/>
<dbReference type="AlphaFoldDB" id="A0A0F9NIX2"/>
<dbReference type="EMBL" id="LAZR01004081">
    <property type="protein sequence ID" value="KKN11972.1"/>
    <property type="molecule type" value="Genomic_DNA"/>
</dbReference>
<evidence type="ECO:0000313" key="1">
    <source>
        <dbReference type="EMBL" id="KKN11972.1"/>
    </source>
</evidence>
<organism evidence="1">
    <name type="scientific">marine sediment metagenome</name>
    <dbReference type="NCBI Taxonomy" id="412755"/>
    <lineage>
        <taxon>unclassified sequences</taxon>
        <taxon>metagenomes</taxon>
        <taxon>ecological metagenomes</taxon>
    </lineage>
</organism>
<accession>A0A0F9NIX2</accession>
<reference evidence="1" key="1">
    <citation type="journal article" date="2015" name="Nature">
        <title>Complex archaea that bridge the gap between prokaryotes and eukaryotes.</title>
        <authorList>
            <person name="Spang A."/>
            <person name="Saw J.H."/>
            <person name="Jorgensen S.L."/>
            <person name="Zaremba-Niedzwiedzka K."/>
            <person name="Martijn J."/>
            <person name="Lind A.E."/>
            <person name="van Eijk R."/>
            <person name="Schleper C."/>
            <person name="Guy L."/>
            <person name="Ettema T.J."/>
        </authorList>
    </citation>
    <scope>NUCLEOTIDE SEQUENCE</scope>
</reference>